<sequence length="122" mass="13294">MAVMMEVARAMGQLSRTVSIEMEATPFYHVLFLGAEEYGLIGSSEWAEQYVKSLGARAVAYLNIDVAVGGTCDSQNNDVRATQNHEVRRVGGLTDTCITIFSVPCAANILPAIGELRDHFVR</sequence>
<dbReference type="PANTHER" id="PTHR10404">
    <property type="entry name" value="N-ACETYLATED-ALPHA-LINKED ACIDIC DIPEPTIDASE"/>
    <property type="match status" value="1"/>
</dbReference>
<proteinExistence type="predicted"/>
<keyword evidence="3" id="KW-1185">Reference proteome</keyword>
<dbReference type="STRING" id="400727.A0A2T7P058"/>
<reference evidence="2 3" key="1">
    <citation type="submission" date="2018-04" db="EMBL/GenBank/DDBJ databases">
        <title>The genome of golden apple snail Pomacea canaliculata provides insight into stress tolerance and invasive adaptation.</title>
        <authorList>
            <person name="Liu C."/>
            <person name="Liu B."/>
            <person name="Ren Y."/>
            <person name="Zhang Y."/>
            <person name="Wang H."/>
            <person name="Li S."/>
            <person name="Jiang F."/>
            <person name="Yin L."/>
            <person name="Zhang G."/>
            <person name="Qian W."/>
            <person name="Fan W."/>
        </authorList>
    </citation>
    <scope>NUCLEOTIDE SEQUENCE [LARGE SCALE GENOMIC DNA]</scope>
    <source>
        <strain evidence="2">SZHN2017</strain>
        <tissue evidence="2">Muscle</tissue>
    </source>
</reference>
<organism evidence="2 3">
    <name type="scientific">Pomacea canaliculata</name>
    <name type="common">Golden apple snail</name>
    <dbReference type="NCBI Taxonomy" id="400727"/>
    <lineage>
        <taxon>Eukaryota</taxon>
        <taxon>Metazoa</taxon>
        <taxon>Spiralia</taxon>
        <taxon>Lophotrochozoa</taxon>
        <taxon>Mollusca</taxon>
        <taxon>Gastropoda</taxon>
        <taxon>Caenogastropoda</taxon>
        <taxon>Architaenioglossa</taxon>
        <taxon>Ampullarioidea</taxon>
        <taxon>Ampullariidae</taxon>
        <taxon>Pomacea</taxon>
    </lineage>
</organism>
<dbReference type="InterPro" id="IPR007484">
    <property type="entry name" value="Peptidase_M28"/>
</dbReference>
<dbReference type="Gene3D" id="3.40.630.10">
    <property type="entry name" value="Zn peptidases"/>
    <property type="match status" value="1"/>
</dbReference>
<evidence type="ECO:0000313" key="2">
    <source>
        <dbReference type="EMBL" id="PVD26810.1"/>
    </source>
</evidence>
<evidence type="ECO:0000259" key="1">
    <source>
        <dbReference type="Pfam" id="PF04389"/>
    </source>
</evidence>
<dbReference type="SUPFAM" id="SSF53187">
    <property type="entry name" value="Zn-dependent exopeptidases"/>
    <property type="match status" value="1"/>
</dbReference>
<name>A0A2T7P058_POMCA</name>
<dbReference type="OrthoDB" id="5841748at2759"/>
<gene>
    <name evidence="2" type="ORF">C0Q70_14489</name>
</gene>
<protein>
    <recommendedName>
        <fullName evidence="1">Peptidase M28 domain-containing protein</fullName>
    </recommendedName>
</protein>
<dbReference type="Pfam" id="PF04389">
    <property type="entry name" value="Peptidase_M28"/>
    <property type="match status" value="1"/>
</dbReference>
<feature type="domain" description="Peptidase M28" evidence="1">
    <location>
        <begin position="2"/>
        <end position="68"/>
    </location>
</feature>
<dbReference type="EMBL" id="PZQS01000008">
    <property type="protein sequence ID" value="PVD26810.1"/>
    <property type="molecule type" value="Genomic_DNA"/>
</dbReference>
<comment type="caution">
    <text evidence="2">The sequence shown here is derived from an EMBL/GenBank/DDBJ whole genome shotgun (WGS) entry which is preliminary data.</text>
</comment>
<dbReference type="Proteomes" id="UP000245119">
    <property type="component" value="Linkage Group LG8"/>
</dbReference>
<dbReference type="InterPro" id="IPR039373">
    <property type="entry name" value="Peptidase_M28B"/>
</dbReference>
<dbReference type="GO" id="GO:0004180">
    <property type="term" value="F:carboxypeptidase activity"/>
    <property type="evidence" value="ECO:0007669"/>
    <property type="project" value="TreeGrafter"/>
</dbReference>
<dbReference type="PANTHER" id="PTHR10404:SF46">
    <property type="entry name" value="VACUOLAR PROTEIN SORTING-ASSOCIATED PROTEIN 70"/>
    <property type="match status" value="1"/>
</dbReference>
<accession>A0A2T7P058</accession>
<evidence type="ECO:0000313" key="3">
    <source>
        <dbReference type="Proteomes" id="UP000245119"/>
    </source>
</evidence>
<dbReference type="AlphaFoldDB" id="A0A2T7P058"/>